<evidence type="ECO:0000256" key="7">
    <source>
        <dbReference type="ARBA" id="ARBA00022927"/>
    </source>
</evidence>
<dbReference type="SUPFAM" id="SSF69322">
    <property type="entry name" value="Tricorn protease domain 2"/>
    <property type="match status" value="1"/>
</dbReference>
<comment type="subcellular location">
    <subcellularLocation>
        <location evidence="10">Endoplasmic reticulum membrane</location>
        <topology evidence="10">Single-pass type II membrane protein</topology>
    </subcellularLocation>
    <subcellularLocation>
        <location evidence="10">Golgi apparatus membrane</location>
        <topology evidence="10">Single-pass type II membrane protein</topology>
    </subcellularLocation>
</comment>
<name>A0AAN7WKT4_9SACH</name>
<sequence>MKFINHKFTAEYPLYGATFIQSNPNEAIFVVAGGGGEGKNGIPNMITSYRYDSQKSELEKLHDFNLPEEDDSPTVINSHLETDQIILIGCNENSANIKSGKGNKHLRRFQLDQKFQLQLTKSIDLFHSCNPEEYTKFLEISNDGRLAAVVPCVDSNFLIKLIEVTTLNEKFEINNIAKEVKDIGFTPNSKYIAYITSDSLQVMSTETGKPIVRLSQDFISKGWNLSKMKFINDNTLLMAATQYKNGNNRKKRDSGIVLIKVVLSDNDATVVESKLLSNKFKGVTSMDLNESNNLLTLATNENSILVIQLSSFKIQTIFNQIHSFAITKVIISSDGKYIVSVSAANTIHIIEIPDLSKNLFSNGFISMQFVLSVIILLLVIVFYNLSVENKQYIKSQIKDYVF</sequence>
<dbReference type="GO" id="GO:0006888">
    <property type="term" value="P:endoplasmic reticulum to Golgi vesicle-mediated transport"/>
    <property type="evidence" value="ECO:0007669"/>
    <property type="project" value="UniProtKB-UniRule"/>
</dbReference>
<comment type="function">
    <text evidence="10">Guanine nucleotide-exchange factor (GEF) required for the formation or budding of transport vesicles from the ER.</text>
</comment>
<evidence type="ECO:0000256" key="4">
    <source>
        <dbReference type="ARBA" id="ARBA00022737"/>
    </source>
</evidence>
<protein>
    <recommendedName>
        <fullName evidence="10">Guanine nucleotide-exchange factor SEC12</fullName>
    </recommendedName>
</protein>
<dbReference type="GO" id="GO:0005085">
    <property type="term" value="F:guanyl-nucleotide exchange factor activity"/>
    <property type="evidence" value="ECO:0007669"/>
    <property type="project" value="InterPro"/>
</dbReference>
<evidence type="ECO:0000256" key="1">
    <source>
        <dbReference type="ARBA" id="ARBA00022448"/>
    </source>
</evidence>
<dbReference type="GO" id="GO:0005789">
    <property type="term" value="C:endoplasmic reticulum membrane"/>
    <property type="evidence" value="ECO:0007669"/>
    <property type="project" value="UniProtKB-SubCell"/>
</dbReference>
<dbReference type="GO" id="GO:0015031">
    <property type="term" value="P:protein transport"/>
    <property type="evidence" value="ECO:0007669"/>
    <property type="project" value="UniProtKB-KW"/>
</dbReference>
<dbReference type="GO" id="GO:0000139">
    <property type="term" value="C:Golgi membrane"/>
    <property type="evidence" value="ECO:0007669"/>
    <property type="project" value="UniProtKB-SubCell"/>
</dbReference>
<comment type="caution">
    <text evidence="11">The sequence shown here is derived from an EMBL/GenBank/DDBJ whole genome shotgun (WGS) entry which is preliminary data.</text>
</comment>
<dbReference type="PANTHER" id="PTHR23284">
    <property type="entry name" value="PROLACTIN REGULATORY ELEMENT BINDING PROTEIN"/>
    <property type="match status" value="1"/>
</dbReference>
<proteinExistence type="inferred from homology"/>
<dbReference type="AlphaFoldDB" id="A0AAN7WKT4"/>
<keyword evidence="8 10" id="KW-1133">Transmembrane helix</keyword>
<dbReference type="Proteomes" id="UP001306508">
    <property type="component" value="Unassembled WGS sequence"/>
</dbReference>
<keyword evidence="4 10" id="KW-0677">Repeat</keyword>
<keyword evidence="7 10" id="KW-0653">Protein transport</keyword>
<evidence type="ECO:0000256" key="10">
    <source>
        <dbReference type="RuleBase" id="RU369019"/>
    </source>
</evidence>
<dbReference type="GO" id="GO:0003400">
    <property type="term" value="P:regulation of COPII vesicle coating"/>
    <property type="evidence" value="ECO:0007669"/>
    <property type="project" value="UniProtKB-UniRule"/>
</dbReference>
<accession>A0AAN7WKT4</accession>
<evidence type="ECO:0000256" key="9">
    <source>
        <dbReference type="ARBA" id="ARBA00023136"/>
    </source>
</evidence>
<organism evidence="11 12">
    <name type="scientific">Arxiozyma heterogenica</name>
    <dbReference type="NCBI Taxonomy" id="278026"/>
    <lineage>
        <taxon>Eukaryota</taxon>
        <taxon>Fungi</taxon>
        <taxon>Dikarya</taxon>
        <taxon>Ascomycota</taxon>
        <taxon>Saccharomycotina</taxon>
        <taxon>Saccharomycetes</taxon>
        <taxon>Saccharomycetales</taxon>
        <taxon>Saccharomycetaceae</taxon>
        <taxon>Arxiozyma</taxon>
    </lineage>
</organism>
<dbReference type="PANTHER" id="PTHR23284:SF0">
    <property type="entry name" value="PROLACTIN REGULATORY ELEMENT-BINDING PROTEIN"/>
    <property type="match status" value="1"/>
</dbReference>
<feature type="transmembrane region" description="Helical" evidence="10">
    <location>
        <begin position="364"/>
        <end position="385"/>
    </location>
</feature>
<evidence type="ECO:0000313" key="12">
    <source>
        <dbReference type="Proteomes" id="UP001306508"/>
    </source>
</evidence>
<keyword evidence="6" id="KW-0931">ER-Golgi transport</keyword>
<evidence type="ECO:0000313" key="11">
    <source>
        <dbReference type="EMBL" id="KAK5778248.1"/>
    </source>
</evidence>
<comment type="similarity">
    <text evidence="10">Belongs to the WD repeat SEC12 family.</text>
</comment>
<keyword evidence="3 10" id="KW-0812">Transmembrane</keyword>
<evidence type="ECO:0000256" key="5">
    <source>
        <dbReference type="ARBA" id="ARBA00022824"/>
    </source>
</evidence>
<evidence type="ECO:0000256" key="6">
    <source>
        <dbReference type="ARBA" id="ARBA00022892"/>
    </source>
</evidence>
<evidence type="ECO:0000256" key="2">
    <source>
        <dbReference type="ARBA" id="ARBA00022574"/>
    </source>
</evidence>
<gene>
    <name evidence="11" type="ORF">RI543_003907</name>
</gene>
<dbReference type="InterPro" id="IPR015943">
    <property type="entry name" value="WD40/YVTN_repeat-like_dom_sf"/>
</dbReference>
<keyword evidence="1 10" id="KW-0813">Transport</keyword>
<evidence type="ECO:0000256" key="3">
    <source>
        <dbReference type="ARBA" id="ARBA00022692"/>
    </source>
</evidence>
<evidence type="ECO:0000256" key="8">
    <source>
        <dbReference type="ARBA" id="ARBA00022989"/>
    </source>
</evidence>
<dbReference type="Gene3D" id="2.130.10.10">
    <property type="entry name" value="YVTN repeat-like/Quinoprotein amine dehydrogenase"/>
    <property type="match status" value="1"/>
</dbReference>
<keyword evidence="9 10" id="KW-0472">Membrane</keyword>
<dbReference type="EMBL" id="JAWIZZ010000053">
    <property type="protein sequence ID" value="KAK5778248.1"/>
    <property type="molecule type" value="Genomic_DNA"/>
</dbReference>
<reference evidence="12" key="1">
    <citation type="submission" date="2023-07" db="EMBL/GenBank/DDBJ databases">
        <title>A draft genome of Kazachstania heterogenica Y-27499.</title>
        <authorList>
            <person name="Donic C."/>
            <person name="Kralova J.S."/>
            <person name="Fidel L."/>
            <person name="Ben-Dor S."/>
            <person name="Jung S."/>
        </authorList>
    </citation>
    <scope>NUCLEOTIDE SEQUENCE [LARGE SCALE GENOMIC DNA]</scope>
    <source>
        <strain evidence="12">Y27499</strain>
    </source>
</reference>
<keyword evidence="12" id="KW-1185">Reference proteome</keyword>
<dbReference type="InterPro" id="IPR045260">
    <property type="entry name" value="Sec12-like"/>
</dbReference>
<keyword evidence="5 10" id="KW-0256">Endoplasmic reticulum</keyword>
<keyword evidence="2 10" id="KW-0853">WD repeat</keyword>